<dbReference type="EMBL" id="LTAN01000010">
    <property type="protein sequence ID" value="OBR02816.1"/>
    <property type="molecule type" value="Genomic_DNA"/>
</dbReference>
<protein>
    <submittedName>
        <fullName evidence="2">Uncharacterized protein</fullName>
    </submittedName>
</protein>
<dbReference type="KEGG" id="chig:CH63R_14042"/>
<dbReference type="GeneID" id="28873123"/>
<reference evidence="3" key="1">
    <citation type="journal article" date="2017" name="BMC Genomics">
        <title>Gapless genome assembly of Colletotrichum higginsianum reveals chromosome structure and association of transposable elements with secondary metabolite gene clusters.</title>
        <authorList>
            <person name="Dallery J.-F."/>
            <person name="Lapalu N."/>
            <person name="Zampounis A."/>
            <person name="Pigne S."/>
            <person name="Luyten I."/>
            <person name="Amselem J."/>
            <person name="Wittenberg A.H.J."/>
            <person name="Zhou S."/>
            <person name="de Queiroz M.V."/>
            <person name="Robin G.P."/>
            <person name="Auger A."/>
            <person name="Hainaut M."/>
            <person name="Henrissat B."/>
            <person name="Kim K.-T."/>
            <person name="Lee Y.-H."/>
            <person name="Lespinet O."/>
            <person name="Schwartz D.C."/>
            <person name="Thon M.R."/>
            <person name="O'Connell R.J."/>
        </authorList>
    </citation>
    <scope>NUCLEOTIDE SEQUENCE [LARGE SCALE GENOMIC DNA]</scope>
    <source>
        <strain evidence="3">IMI 349063</strain>
    </source>
</reference>
<feature type="region of interest" description="Disordered" evidence="1">
    <location>
        <begin position="55"/>
        <end position="86"/>
    </location>
</feature>
<evidence type="ECO:0000313" key="2">
    <source>
        <dbReference type="EMBL" id="OBR02816.1"/>
    </source>
</evidence>
<dbReference type="AlphaFoldDB" id="A0A1B7XSU3"/>
<comment type="caution">
    <text evidence="2">The sequence shown here is derived from an EMBL/GenBank/DDBJ whole genome shotgun (WGS) entry which is preliminary data.</text>
</comment>
<accession>A0A1B7XSU3</accession>
<dbReference type="Proteomes" id="UP000092177">
    <property type="component" value="Chromosome 10"/>
</dbReference>
<gene>
    <name evidence="2" type="ORF">CH63R_14042</name>
</gene>
<evidence type="ECO:0000313" key="3">
    <source>
        <dbReference type="Proteomes" id="UP000092177"/>
    </source>
</evidence>
<proteinExistence type="predicted"/>
<keyword evidence="3" id="KW-1185">Reference proteome</keyword>
<sequence length="155" mass="17832">MVSSNRATRRTLVDTRYEFSPSQPSPPSVPVYQKDFFASALLQSHLVPVDSIRLRDTHKDKRHPPCVTNPSPSPLDKVGRRPRSGRSTFRTFRVMQNARRTRLGTRHRPDLQRRRRQPIPIPRNRRLGMLDRLPSLSLVSLSSFVEFTGWGSGAY</sequence>
<evidence type="ECO:0000256" key="1">
    <source>
        <dbReference type="SAM" id="MobiDB-lite"/>
    </source>
</evidence>
<dbReference type="VEuPathDB" id="FungiDB:CH63R_14042"/>
<name>A0A1B7XSU3_COLHI</name>
<organism evidence="2 3">
    <name type="scientific">Colletotrichum higginsianum (strain IMI 349063)</name>
    <name type="common">Crucifer anthracnose fungus</name>
    <dbReference type="NCBI Taxonomy" id="759273"/>
    <lineage>
        <taxon>Eukaryota</taxon>
        <taxon>Fungi</taxon>
        <taxon>Dikarya</taxon>
        <taxon>Ascomycota</taxon>
        <taxon>Pezizomycotina</taxon>
        <taxon>Sordariomycetes</taxon>
        <taxon>Hypocreomycetidae</taxon>
        <taxon>Glomerellales</taxon>
        <taxon>Glomerellaceae</taxon>
        <taxon>Colletotrichum</taxon>
        <taxon>Colletotrichum destructivum species complex</taxon>
    </lineage>
</organism>
<feature type="region of interest" description="Disordered" evidence="1">
    <location>
        <begin position="102"/>
        <end position="123"/>
    </location>
</feature>
<dbReference type="RefSeq" id="XP_018151334.1">
    <property type="nucleotide sequence ID" value="XM_018309016.1"/>
</dbReference>